<feature type="region of interest" description="Disordered" evidence="1">
    <location>
        <begin position="125"/>
        <end position="188"/>
    </location>
</feature>
<comment type="caution">
    <text evidence="2">The sequence shown here is derived from an EMBL/GenBank/DDBJ whole genome shotgun (WGS) entry which is preliminary data.</text>
</comment>
<feature type="compositionally biased region" description="Polar residues" evidence="1">
    <location>
        <begin position="135"/>
        <end position="150"/>
    </location>
</feature>
<evidence type="ECO:0000313" key="2">
    <source>
        <dbReference type="EMBL" id="RAW33926.1"/>
    </source>
</evidence>
<evidence type="ECO:0000313" key="3">
    <source>
        <dbReference type="Proteomes" id="UP000251314"/>
    </source>
</evidence>
<gene>
    <name evidence="2" type="ORF">PC110_g9750</name>
</gene>
<dbReference type="VEuPathDB" id="FungiDB:PC110_g9750"/>
<feature type="compositionally biased region" description="Polar residues" evidence="1">
    <location>
        <begin position="1"/>
        <end position="13"/>
    </location>
</feature>
<dbReference type="OrthoDB" id="121907at2759"/>
<feature type="compositionally biased region" description="Basic residues" evidence="1">
    <location>
        <begin position="14"/>
        <end position="26"/>
    </location>
</feature>
<dbReference type="EMBL" id="MJFZ01000219">
    <property type="protein sequence ID" value="RAW33926.1"/>
    <property type="molecule type" value="Genomic_DNA"/>
</dbReference>
<accession>A0A329SD50</accession>
<proteinExistence type="predicted"/>
<dbReference type="Proteomes" id="UP000251314">
    <property type="component" value="Unassembled WGS sequence"/>
</dbReference>
<feature type="compositionally biased region" description="Polar residues" evidence="1">
    <location>
        <begin position="27"/>
        <end position="37"/>
    </location>
</feature>
<protein>
    <submittedName>
        <fullName evidence="2">Uncharacterized protein</fullName>
    </submittedName>
</protein>
<sequence length="243" mass="26823">MAGKVSQNANAVKTTKRTLKPRKAMRTTKQSTQAPVLENAYSQTSVIQNEYPQTPAHQDAHTQQLETRLSVAVQDHTQHAANMEMPAALTPYQRMRELLSVKKLDREAGPREIPTVDDLQKYLQSDRSEAEKRATQAQPTNTKPTMTATRPSPIRSAKMNLREAEQRQTSSCLATRPPVPSMTYQKDGIRASPPATWSSCYNGLKDGTQEFAGVPRPHLSTGCTHFAKSIKPTAAQPAATTRS</sequence>
<name>A0A329SD50_9STRA</name>
<feature type="compositionally biased region" description="Basic and acidic residues" evidence="1">
    <location>
        <begin position="125"/>
        <end position="134"/>
    </location>
</feature>
<organism evidence="2 3">
    <name type="scientific">Phytophthora cactorum</name>
    <dbReference type="NCBI Taxonomy" id="29920"/>
    <lineage>
        <taxon>Eukaryota</taxon>
        <taxon>Sar</taxon>
        <taxon>Stramenopiles</taxon>
        <taxon>Oomycota</taxon>
        <taxon>Peronosporomycetes</taxon>
        <taxon>Peronosporales</taxon>
        <taxon>Peronosporaceae</taxon>
        <taxon>Phytophthora</taxon>
    </lineage>
</organism>
<evidence type="ECO:0000256" key="1">
    <source>
        <dbReference type="SAM" id="MobiDB-lite"/>
    </source>
</evidence>
<keyword evidence="3" id="KW-1185">Reference proteome</keyword>
<reference evidence="2 3" key="1">
    <citation type="submission" date="2018-01" db="EMBL/GenBank/DDBJ databases">
        <title>Draft genome of the strawberry crown rot pathogen Phytophthora cactorum.</title>
        <authorList>
            <person name="Armitage A.D."/>
            <person name="Lysoe E."/>
            <person name="Nellist C.F."/>
            <person name="Harrison R.J."/>
            <person name="Brurberg M.B."/>
        </authorList>
    </citation>
    <scope>NUCLEOTIDE SEQUENCE [LARGE SCALE GENOMIC DNA]</scope>
    <source>
        <strain evidence="2 3">10300</strain>
    </source>
</reference>
<dbReference type="AlphaFoldDB" id="A0A329SD50"/>
<feature type="region of interest" description="Disordered" evidence="1">
    <location>
        <begin position="1"/>
        <end position="37"/>
    </location>
</feature>